<dbReference type="AlphaFoldDB" id="A0A2V3IJC7"/>
<keyword evidence="2" id="KW-1185">Reference proteome</keyword>
<name>A0A2V3IJC7_9FLOR</name>
<dbReference type="EMBL" id="NBIV01000226">
    <property type="protein sequence ID" value="PXF41230.1"/>
    <property type="molecule type" value="Genomic_DNA"/>
</dbReference>
<protein>
    <submittedName>
        <fullName evidence="1">Uncharacterized protein</fullName>
    </submittedName>
</protein>
<proteinExistence type="predicted"/>
<gene>
    <name evidence="1" type="ORF">BWQ96_09044</name>
</gene>
<evidence type="ECO:0000313" key="1">
    <source>
        <dbReference type="EMBL" id="PXF41230.1"/>
    </source>
</evidence>
<dbReference type="Proteomes" id="UP000247409">
    <property type="component" value="Unassembled WGS sequence"/>
</dbReference>
<reference evidence="1 2" key="1">
    <citation type="journal article" date="2018" name="Mol. Biol. Evol.">
        <title>Analysis of the draft genome of the red seaweed Gracilariopsis chorda provides insights into genome size evolution in Rhodophyta.</title>
        <authorList>
            <person name="Lee J."/>
            <person name="Yang E.C."/>
            <person name="Graf L."/>
            <person name="Yang J.H."/>
            <person name="Qiu H."/>
            <person name="Zel Zion U."/>
            <person name="Chan C.X."/>
            <person name="Stephens T.G."/>
            <person name="Weber A.P.M."/>
            <person name="Boo G.H."/>
            <person name="Boo S.M."/>
            <person name="Kim K.M."/>
            <person name="Shin Y."/>
            <person name="Jung M."/>
            <person name="Lee S.J."/>
            <person name="Yim H.S."/>
            <person name="Lee J.H."/>
            <person name="Bhattacharya D."/>
            <person name="Yoon H.S."/>
        </authorList>
    </citation>
    <scope>NUCLEOTIDE SEQUENCE [LARGE SCALE GENOMIC DNA]</scope>
    <source>
        <strain evidence="1 2">SKKU-2015</strain>
        <tissue evidence="1">Whole body</tissue>
    </source>
</reference>
<sequence>MDYPSVPSSFEEKCKYDSWCEAIEMGMNVLIRREALDLIP</sequence>
<evidence type="ECO:0000313" key="2">
    <source>
        <dbReference type="Proteomes" id="UP000247409"/>
    </source>
</evidence>
<organism evidence="1 2">
    <name type="scientific">Gracilariopsis chorda</name>
    <dbReference type="NCBI Taxonomy" id="448386"/>
    <lineage>
        <taxon>Eukaryota</taxon>
        <taxon>Rhodophyta</taxon>
        <taxon>Florideophyceae</taxon>
        <taxon>Rhodymeniophycidae</taxon>
        <taxon>Gracilariales</taxon>
        <taxon>Gracilariaceae</taxon>
        <taxon>Gracilariopsis</taxon>
    </lineage>
</organism>
<comment type="caution">
    <text evidence="1">The sequence shown here is derived from an EMBL/GenBank/DDBJ whole genome shotgun (WGS) entry which is preliminary data.</text>
</comment>
<accession>A0A2V3IJC7</accession>